<evidence type="ECO:0000313" key="2">
    <source>
        <dbReference type="Proteomes" id="UP001500731"/>
    </source>
</evidence>
<evidence type="ECO:0000313" key="1">
    <source>
        <dbReference type="EMBL" id="GAA4482582.1"/>
    </source>
</evidence>
<comment type="caution">
    <text evidence="1">The sequence shown here is derived from an EMBL/GenBank/DDBJ whole genome shotgun (WGS) entry which is preliminary data.</text>
</comment>
<gene>
    <name evidence="1" type="ORF">GCM10023171_12790</name>
</gene>
<protein>
    <recommendedName>
        <fullName evidence="3">Transposase</fullName>
    </recommendedName>
</protein>
<organism evidence="1 2">
    <name type="scientific">Microbacterium panaciterrae</name>
    <dbReference type="NCBI Taxonomy" id="985759"/>
    <lineage>
        <taxon>Bacteria</taxon>
        <taxon>Bacillati</taxon>
        <taxon>Actinomycetota</taxon>
        <taxon>Actinomycetes</taxon>
        <taxon>Micrococcales</taxon>
        <taxon>Microbacteriaceae</taxon>
        <taxon>Microbacterium</taxon>
    </lineage>
</organism>
<keyword evidence="2" id="KW-1185">Reference proteome</keyword>
<evidence type="ECO:0008006" key="3">
    <source>
        <dbReference type="Google" id="ProtNLM"/>
    </source>
</evidence>
<reference evidence="2" key="1">
    <citation type="journal article" date="2019" name="Int. J. Syst. Evol. Microbiol.">
        <title>The Global Catalogue of Microorganisms (GCM) 10K type strain sequencing project: providing services to taxonomists for standard genome sequencing and annotation.</title>
        <authorList>
            <consortium name="The Broad Institute Genomics Platform"/>
            <consortium name="The Broad Institute Genome Sequencing Center for Infectious Disease"/>
            <person name="Wu L."/>
            <person name="Ma J."/>
        </authorList>
    </citation>
    <scope>NUCLEOTIDE SEQUENCE [LARGE SCALE GENOMIC DNA]</scope>
    <source>
        <strain evidence="2">JCM 17839</strain>
    </source>
</reference>
<accession>A0ABP8P9G7</accession>
<proteinExistence type="predicted"/>
<name>A0ABP8P9G7_9MICO</name>
<dbReference type="RefSeq" id="WP_345185416.1">
    <property type="nucleotide sequence ID" value="NZ_BAABGP010000008.1"/>
</dbReference>
<dbReference type="EMBL" id="BAABGP010000008">
    <property type="protein sequence ID" value="GAA4482582.1"/>
    <property type="molecule type" value="Genomic_DNA"/>
</dbReference>
<sequence>MTAVVPERFHVSEATYLFLRREVGRLQAENVRLQAECDHWYVASRYTREEIADMRRRASLTGKQIDWTNGVIA</sequence>
<dbReference type="Proteomes" id="UP001500731">
    <property type="component" value="Unassembled WGS sequence"/>
</dbReference>